<comment type="caution">
    <text evidence="5">The sequence shown here is derived from an EMBL/GenBank/DDBJ whole genome shotgun (WGS) entry which is preliminary data.</text>
</comment>
<dbReference type="InterPro" id="IPR001173">
    <property type="entry name" value="Glyco_trans_2-like"/>
</dbReference>
<sequence>MNSCLAELALLPDDALGEVIVVVDGPAMNAFPAWVRDKRVRVLVLGVHRGTPVALNVGLNSSEATYIARLDSDDVAEPARLSKAVEYLEAHENVVAVGTQGYLIDPDGAEIGCLDMPVGRANVKRSLLRRNSLIHSSVVFRREAMLRVDGYDEDCLRMQDYDLFLRLALVGDLDNLSGRLINYRVHGGMSSKATSPYRVYTRRVLASRYSLYRASGHGRFSGFAHNTLWWVAQVLRHHGLRRPRYLGRASN</sequence>
<proteinExistence type="inferred from homology"/>
<keyword evidence="6" id="KW-1185">Reference proteome</keyword>
<keyword evidence="2" id="KW-0328">Glycosyltransferase</keyword>
<protein>
    <submittedName>
        <fullName evidence="5">Glycosyltransferase</fullName>
    </submittedName>
</protein>
<evidence type="ECO:0000256" key="3">
    <source>
        <dbReference type="ARBA" id="ARBA00022679"/>
    </source>
</evidence>
<dbReference type="Pfam" id="PF00535">
    <property type="entry name" value="Glycos_transf_2"/>
    <property type="match status" value="1"/>
</dbReference>
<dbReference type="Proteomes" id="UP001501285">
    <property type="component" value="Unassembled WGS sequence"/>
</dbReference>
<feature type="domain" description="Glycosyltransferase 2-like" evidence="4">
    <location>
        <begin position="18"/>
        <end position="144"/>
    </location>
</feature>
<dbReference type="PANTHER" id="PTHR43685">
    <property type="entry name" value="GLYCOSYLTRANSFERASE"/>
    <property type="match status" value="1"/>
</dbReference>
<evidence type="ECO:0000313" key="5">
    <source>
        <dbReference type="EMBL" id="GAA2021971.1"/>
    </source>
</evidence>
<evidence type="ECO:0000313" key="6">
    <source>
        <dbReference type="Proteomes" id="UP001501285"/>
    </source>
</evidence>
<evidence type="ECO:0000259" key="4">
    <source>
        <dbReference type="Pfam" id="PF00535"/>
    </source>
</evidence>
<accession>A0ABN2TWR1</accession>
<organism evidence="5 6">
    <name type="scientific">Terrabacter terrae</name>
    <dbReference type="NCBI Taxonomy" id="318434"/>
    <lineage>
        <taxon>Bacteria</taxon>
        <taxon>Bacillati</taxon>
        <taxon>Actinomycetota</taxon>
        <taxon>Actinomycetes</taxon>
        <taxon>Micrococcales</taxon>
        <taxon>Intrasporangiaceae</taxon>
        <taxon>Terrabacter</taxon>
    </lineage>
</organism>
<comment type="similarity">
    <text evidence="1">Belongs to the glycosyltransferase 2 family.</text>
</comment>
<gene>
    <name evidence="5" type="ORF">GCM10009740_08520</name>
</gene>
<dbReference type="InterPro" id="IPR050834">
    <property type="entry name" value="Glycosyltransf_2"/>
</dbReference>
<dbReference type="EMBL" id="BAAANB010000001">
    <property type="protein sequence ID" value="GAA2021971.1"/>
    <property type="molecule type" value="Genomic_DNA"/>
</dbReference>
<evidence type="ECO:0000256" key="2">
    <source>
        <dbReference type="ARBA" id="ARBA00022676"/>
    </source>
</evidence>
<dbReference type="InterPro" id="IPR029044">
    <property type="entry name" value="Nucleotide-diphossugar_trans"/>
</dbReference>
<keyword evidence="3" id="KW-0808">Transferase</keyword>
<dbReference type="PANTHER" id="PTHR43685:SF5">
    <property type="entry name" value="GLYCOSYLTRANSFERASE EPSE-RELATED"/>
    <property type="match status" value="1"/>
</dbReference>
<evidence type="ECO:0000256" key="1">
    <source>
        <dbReference type="ARBA" id="ARBA00006739"/>
    </source>
</evidence>
<dbReference type="Gene3D" id="3.90.550.10">
    <property type="entry name" value="Spore Coat Polysaccharide Biosynthesis Protein SpsA, Chain A"/>
    <property type="match status" value="1"/>
</dbReference>
<dbReference type="SUPFAM" id="SSF53448">
    <property type="entry name" value="Nucleotide-diphospho-sugar transferases"/>
    <property type="match status" value="1"/>
</dbReference>
<reference evidence="5 6" key="1">
    <citation type="journal article" date="2019" name="Int. J. Syst. Evol. Microbiol.">
        <title>The Global Catalogue of Microorganisms (GCM) 10K type strain sequencing project: providing services to taxonomists for standard genome sequencing and annotation.</title>
        <authorList>
            <consortium name="The Broad Institute Genomics Platform"/>
            <consortium name="The Broad Institute Genome Sequencing Center for Infectious Disease"/>
            <person name="Wu L."/>
            <person name="Ma J."/>
        </authorList>
    </citation>
    <scope>NUCLEOTIDE SEQUENCE [LARGE SCALE GENOMIC DNA]</scope>
    <source>
        <strain evidence="5 6">JCM 14283</strain>
    </source>
</reference>
<name>A0ABN2TWR1_9MICO</name>